<dbReference type="Pfam" id="PF17820">
    <property type="entry name" value="PDZ_6"/>
    <property type="match status" value="1"/>
</dbReference>
<feature type="domain" description="PDZ" evidence="1">
    <location>
        <begin position="301"/>
        <end position="369"/>
    </location>
</feature>
<name>A0ABV0BYE8_9SPHI</name>
<accession>A0ABV0BYE8</accession>
<reference evidence="2 3" key="1">
    <citation type="submission" date="2024-04" db="EMBL/GenBank/DDBJ databases">
        <title>WGS of bacteria from Torrens River.</title>
        <authorList>
            <person name="Wyrsch E.R."/>
            <person name="Drigo B."/>
        </authorList>
    </citation>
    <scope>NUCLEOTIDE SEQUENCE [LARGE SCALE GENOMIC DNA]</scope>
    <source>
        <strain evidence="2 3">TWI391</strain>
    </source>
</reference>
<evidence type="ECO:0000259" key="1">
    <source>
        <dbReference type="SMART" id="SM00228"/>
    </source>
</evidence>
<protein>
    <submittedName>
        <fullName evidence="2">PDZ domain-containing protein</fullName>
    </submittedName>
</protein>
<evidence type="ECO:0000313" key="3">
    <source>
        <dbReference type="Proteomes" id="UP001409291"/>
    </source>
</evidence>
<dbReference type="Gene3D" id="2.30.42.10">
    <property type="match status" value="1"/>
</dbReference>
<dbReference type="InterPro" id="IPR001478">
    <property type="entry name" value="PDZ"/>
</dbReference>
<dbReference type="RefSeq" id="WP_346582681.1">
    <property type="nucleotide sequence ID" value="NZ_JBDJLH010000009.1"/>
</dbReference>
<keyword evidence="3" id="KW-1185">Reference proteome</keyword>
<dbReference type="SMART" id="SM00228">
    <property type="entry name" value="PDZ"/>
    <property type="match status" value="1"/>
</dbReference>
<dbReference type="Proteomes" id="UP001409291">
    <property type="component" value="Unassembled WGS sequence"/>
</dbReference>
<evidence type="ECO:0000313" key="2">
    <source>
        <dbReference type="EMBL" id="MEN5379820.1"/>
    </source>
</evidence>
<comment type="caution">
    <text evidence="2">The sequence shown here is derived from an EMBL/GenBank/DDBJ whole genome shotgun (WGS) entry which is preliminary data.</text>
</comment>
<gene>
    <name evidence="2" type="ORF">ABE541_21315</name>
</gene>
<sequence length="387" mass="44135">MMNFLLDTGVKETMVFGKSLGEVDSTIFKNKFQGLGRNAGVDGILAINNHVIVGKEMEDIDHPIFILDNEHIDISSRIGVEVNGILGSRFFTDHKITFDFIKKRITVYPSNSNPKSWSKMTSLPLEVISSRPYVAIKIQQNEGEIDGKALIDMGNSDAVLLLKDKIQNYQVRAPFIEDYIGQGFSGEIYGLRNRIKRLSLGPFTMSYPLVAYPELESVQNAKMINDRIGSVGNELLRRFKIIFDYPNHQLYLSKNKNFDKFYYLNMSGLEIIHDGVQWEKEEVPVALKKDGSKEINFDNKVQFKFVLKTLFKIDMVRPNSSGHLAGIMKDDKILTINGKKATSYSLEDLTNLMKSEDGKEIVMKIERNGEKKDFRFILKDPLPFDHD</sequence>
<dbReference type="InterPro" id="IPR021109">
    <property type="entry name" value="Peptidase_aspartic_dom_sf"/>
</dbReference>
<dbReference type="EMBL" id="JBDJNQ010000012">
    <property type="protein sequence ID" value="MEN5379820.1"/>
    <property type="molecule type" value="Genomic_DNA"/>
</dbReference>
<dbReference type="InterPro" id="IPR041489">
    <property type="entry name" value="PDZ_6"/>
</dbReference>
<dbReference type="Gene3D" id="2.40.70.10">
    <property type="entry name" value="Acid Proteases"/>
    <property type="match status" value="1"/>
</dbReference>
<dbReference type="SUPFAM" id="SSF50156">
    <property type="entry name" value="PDZ domain-like"/>
    <property type="match status" value="1"/>
</dbReference>
<organism evidence="2 3">
    <name type="scientific">Sphingobacterium kitahiroshimense</name>
    <dbReference type="NCBI Taxonomy" id="470446"/>
    <lineage>
        <taxon>Bacteria</taxon>
        <taxon>Pseudomonadati</taxon>
        <taxon>Bacteroidota</taxon>
        <taxon>Sphingobacteriia</taxon>
        <taxon>Sphingobacteriales</taxon>
        <taxon>Sphingobacteriaceae</taxon>
        <taxon>Sphingobacterium</taxon>
    </lineage>
</organism>
<proteinExistence type="predicted"/>
<dbReference type="InterPro" id="IPR036034">
    <property type="entry name" value="PDZ_sf"/>
</dbReference>